<reference evidence="1 2" key="1">
    <citation type="journal article" date="2023" name="Int. J. Syst. Evol. Microbiol.">
        <title>Winogradskyella bathintestinalis sp. nov., isolated from the intestine of the deep-sea loosejaw dragonfish, Malacosteus niger.</title>
        <authorList>
            <person name="Uniacke-Lowe S."/>
            <person name="Johnson C.N."/>
            <person name="Stanton C."/>
            <person name="Hill C."/>
            <person name="Ross P."/>
        </authorList>
    </citation>
    <scope>NUCLEOTIDE SEQUENCE [LARGE SCALE GENOMIC DNA]</scope>
    <source>
        <strain evidence="1 2">APC 3343</strain>
    </source>
</reference>
<proteinExistence type="predicted"/>
<dbReference type="SUPFAM" id="SSF56112">
    <property type="entry name" value="Protein kinase-like (PK-like)"/>
    <property type="match status" value="1"/>
</dbReference>
<keyword evidence="2" id="KW-1185">Reference proteome</keyword>
<dbReference type="Pfam" id="PF10707">
    <property type="entry name" value="YrbL-PhoP_reg"/>
    <property type="match status" value="1"/>
</dbReference>
<sequence>MLQIKDKNYISEGLARKVYFHPDNNDLCVKIGKPEIDTHHLYKEINYLEKIKSKDRSKFAYPFFAEYLGEIETNLGTGFIYELVKDELSQNISLTLRHYLEMNKSSISDTQIEEGLQRLKEQMISHKIFVGDLRARNICVKLLKNNAIELVVIDGIGHRDFFPFADWFHYFAKKKVERRFVKANLHSLSAQRNLIKRLRASGETIV</sequence>
<organism evidence="1 2">
    <name type="scientific">Winogradskyella bathintestinalis</name>
    <dbReference type="NCBI Taxonomy" id="3035208"/>
    <lineage>
        <taxon>Bacteria</taxon>
        <taxon>Pseudomonadati</taxon>
        <taxon>Bacteroidota</taxon>
        <taxon>Flavobacteriia</taxon>
        <taxon>Flavobacteriales</taxon>
        <taxon>Flavobacteriaceae</taxon>
        <taxon>Winogradskyella</taxon>
    </lineage>
</organism>
<evidence type="ECO:0000313" key="2">
    <source>
        <dbReference type="Proteomes" id="UP001231197"/>
    </source>
</evidence>
<protein>
    <submittedName>
        <fullName evidence="1">YrbL family protein</fullName>
    </submittedName>
</protein>
<comment type="caution">
    <text evidence="1">The sequence shown here is derived from an EMBL/GenBank/DDBJ whole genome shotgun (WGS) entry which is preliminary data.</text>
</comment>
<dbReference type="EMBL" id="JASDDK010000004">
    <property type="protein sequence ID" value="MDN3493430.1"/>
    <property type="molecule type" value="Genomic_DNA"/>
</dbReference>
<name>A0ABT7ZWN9_9FLAO</name>
<dbReference type="InterPro" id="IPR019647">
    <property type="entry name" value="PhoP_reg_network_YrbL"/>
</dbReference>
<dbReference type="RefSeq" id="WP_290207088.1">
    <property type="nucleotide sequence ID" value="NZ_JASDDK010000004.1"/>
</dbReference>
<evidence type="ECO:0000313" key="1">
    <source>
        <dbReference type="EMBL" id="MDN3493430.1"/>
    </source>
</evidence>
<dbReference type="InterPro" id="IPR011009">
    <property type="entry name" value="Kinase-like_dom_sf"/>
</dbReference>
<accession>A0ABT7ZWN9</accession>
<gene>
    <name evidence="1" type="ORF">QMA06_11920</name>
</gene>
<dbReference type="Proteomes" id="UP001231197">
    <property type="component" value="Unassembled WGS sequence"/>
</dbReference>